<dbReference type="SUPFAM" id="SSF103473">
    <property type="entry name" value="MFS general substrate transporter"/>
    <property type="match status" value="1"/>
</dbReference>
<reference evidence="9" key="2">
    <citation type="submission" date="2022-03" db="EMBL/GenBank/DDBJ databases">
        <title>Draft title - Genomic analysis of global carrot germplasm unveils the trajectory of domestication and the origin of high carotenoid orange carrot.</title>
        <authorList>
            <person name="Iorizzo M."/>
            <person name="Ellison S."/>
            <person name="Senalik D."/>
            <person name="Macko-Podgorni A."/>
            <person name="Grzebelus D."/>
            <person name="Bostan H."/>
            <person name="Rolling W."/>
            <person name="Curaba J."/>
            <person name="Simon P."/>
        </authorList>
    </citation>
    <scope>NUCLEOTIDE SEQUENCE</scope>
    <source>
        <tissue evidence="9">Leaf</tissue>
    </source>
</reference>
<feature type="transmembrane region" description="Helical" evidence="7">
    <location>
        <begin position="405"/>
        <end position="424"/>
    </location>
</feature>
<dbReference type="Gene3D" id="1.20.1250.20">
    <property type="entry name" value="MFS general substrate transporter like domains"/>
    <property type="match status" value="1"/>
</dbReference>
<sequence length="573" mass="63250">MEEQEPLLDSVDQKNAGGFRNMSFIIANASFEKAATFGLNANMILYLTNDYHLGMVSGANIVNLWTAAGNFLPVVGAFVADSSVGRYPLIAFGSIVGLMGTILLWLTTMIPRARPPFCSVSTAQCDPSTTFQVIVLCFSLGLSSIGVGGIRSASMAFGADQFVKGYNKEKSLAALESYFSWYYAATVLAITISLTFVVYIQEQLGWQVGFGIPAVFMLLGALLFFSASSFYIRSKDTSSLITGFFQVIVASYKNRNFTSDSDKTIVYHHKKESELIVPSAKLRFLNKACIVGDSKNYLTGKQIPGSWSLCTIDQVEELKAVLKVIPMWSTGVLMSVTVSQGSITLVQTMSMDRHITSSFEIPAASLSISFFISAILWILFYDRVIVPIASRLLGKPFYLTPKLKMGIGILLSILFMAVLAFIEYTRRGIVLKQKISDNQESAAKMSALWIIIPYCLIGIGEAMNTVGQYEFFYSEFPKSMSSIASTLRDLSLSVGGLAATYILTIVDQVSRRNGKPSWISSNIDQGHYDYYYLVIAGLCVINMFYYVLCSWAYGPCELSARKDFQQQDKIDED</sequence>
<evidence type="ECO:0000256" key="2">
    <source>
        <dbReference type="ARBA" id="ARBA00005982"/>
    </source>
</evidence>
<proteinExistence type="inferred from homology"/>
<keyword evidence="4 7" id="KW-1133">Transmembrane helix</keyword>
<dbReference type="EMBL" id="CP093343">
    <property type="protein sequence ID" value="WOG85658.1"/>
    <property type="molecule type" value="Genomic_DNA"/>
</dbReference>
<evidence type="ECO:0000256" key="4">
    <source>
        <dbReference type="ARBA" id="ARBA00022989"/>
    </source>
</evidence>
<dbReference type="KEGG" id="dcr:108204640"/>
<feature type="transmembrane region" description="Helical" evidence="7">
    <location>
        <begin position="445"/>
        <end position="463"/>
    </location>
</feature>
<protein>
    <recommendedName>
        <fullName evidence="11">Major facilitator superfamily (MFS) profile domain-containing protein</fullName>
    </recommendedName>
</protein>
<feature type="transmembrane region" description="Helical" evidence="7">
    <location>
        <begin position="206"/>
        <end position="225"/>
    </location>
</feature>
<dbReference type="OMA" id="HISAMWL"/>
<evidence type="ECO:0000256" key="1">
    <source>
        <dbReference type="ARBA" id="ARBA00004141"/>
    </source>
</evidence>
<dbReference type="GO" id="GO:0016020">
    <property type="term" value="C:membrane"/>
    <property type="evidence" value="ECO:0007669"/>
    <property type="project" value="UniProtKB-SubCell"/>
</dbReference>
<name>A0A162BA15_DAUCS</name>
<evidence type="ECO:0000313" key="9">
    <source>
        <dbReference type="EMBL" id="WOG85658.1"/>
    </source>
</evidence>
<dbReference type="InterPro" id="IPR036259">
    <property type="entry name" value="MFS_trans_sf"/>
</dbReference>
<feature type="transmembrane region" description="Helical" evidence="7">
    <location>
        <begin position="61"/>
        <end position="80"/>
    </location>
</feature>
<evidence type="ECO:0008006" key="11">
    <source>
        <dbReference type="Google" id="ProtNLM"/>
    </source>
</evidence>
<feature type="transmembrane region" description="Helical" evidence="7">
    <location>
        <begin position="130"/>
        <end position="157"/>
    </location>
</feature>
<dbReference type="InterPro" id="IPR000109">
    <property type="entry name" value="POT_fam"/>
</dbReference>
<feature type="transmembrane region" description="Helical" evidence="7">
    <location>
        <begin position="87"/>
        <end position="110"/>
    </location>
</feature>
<evidence type="ECO:0000256" key="5">
    <source>
        <dbReference type="ARBA" id="ARBA00023136"/>
    </source>
</evidence>
<evidence type="ECO:0000256" key="7">
    <source>
        <dbReference type="SAM" id="Phobius"/>
    </source>
</evidence>
<accession>A0A162BA15</accession>
<evidence type="ECO:0000313" key="10">
    <source>
        <dbReference type="Proteomes" id="UP000077755"/>
    </source>
</evidence>
<keyword evidence="3 7" id="KW-0812">Transmembrane</keyword>
<feature type="transmembrane region" description="Helical" evidence="7">
    <location>
        <begin position="359"/>
        <end position="380"/>
    </location>
</feature>
<evidence type="ECO:0000313" key="8">
    <source>
        <dbReference type="EMBL" id="KZN11823.1"/>
    </source>
</evidence>
<comment type="similarity">
    <text evidence="2">Belongs to the major facilitator superfamily. Proton-dependent oligopeptide transporter (POT/PTR) (TC 2.A.17) family.</text>
</comment>
<dbReference type="AlphaFoldDB" id="A0A162BA15"/>
<keyword evidence="10" id="KW-1185">Reference proteome</keyword>
<gene>
    <name evidence="8" type="ORF">DCAR_004479</name>
    <name evidence="9" type="ORF">DCAR_0104849</name>
</gene>
<feature type="transmembrane region" description="Helical" evidence="7">
    <location>
        <begin position="530"/>
        <end position="553"/>
    </location>
</feature>
<feature type="transmembrane region" description="Helical" evidence="7">
    <location>
        <begin position="178"/>
        <end position="200"/>
    </location>
</feature>
<dbReference type="Pfam" id="PF00854">
    <property type="entry name" value="PTR2"/>
    <property type="match status" value="1"/>
</dbReference>
<dbReference type="GO" id="GO:0022857">
    <property type="term" value="F:transmembrane transporter activity"/>
    <property type="evidence" value="ECO:0007669"/>
    <property type="project" value="InterPro"/>
</dbReference>
<dbReference type="PANTHER" id="PTHR11654">
    <property type="entry name" value="OLIGOPEPTIDE TRANSPORTER-RELATED"/>
    <property type="match status" value="1"/>
</dbReference>
<dbReference type="Proteomes" id="UP000077755">
    <property type="component" value="Chromosome 1"/>
</dbReference>
<evidence type="ECO:0000256" key="3">
    <source>
        <dbReference type="ARBA" id="ARBA00022692"/>
    </source>
</evidence>
<dbReference type="OrthoDB" id="8904098at2759"/>
<dbReference type="Gramene" id="KZN11823">
    <property type="protein sequence ID" value="KZN11823"/>
    <property type="gene ID" value="DCAR_004479"/>
</dbReference>
<keyword evidence="5 7" id="KW-0472">Membrane</keyword>
<reference evidence="8" key="1">
    <citation type="journal article" date="2016" name="Nat. Genet.">
        <title>A high-quality carrot genome assembly provides new insights into carotenoid accumulation and asterid genome evolution.</title>
        <authorList>
            <person name="Iorizzo M."/>
            <person name="Ellison S."/>
            <person name="Senalik D."/>
            <person name="Zeng P."/>
            <person name="Satapoomin P."/>
            <person name="Huang J."/>
            <person name="Bowman M."/>
            <person name="Iovene M."/>
            <person name="Sanseverino W."/>
            <person name="Cavagnaro P."/>
            <person name="Yildiz M."/>
            <person name="Macko-Podgorni A."/>
            <person name="Moranska E."/>
            <person name="Grzebelus E."/>
            <person name="Grzebelus D."/>
            <person name="Ashrafi H."/>
            <person name="Zheng Z."/>
            <person name="Cheng S."/>
            <person name="Spooner D."/>
            <person name="Van Deynze A."/>
            <person name="Simon P."/>
        </authorList>
    </citation>
    <scope>NUCLEOTIDE SEQUENCE [LARGE SCALE GENOMIC DNA]</scope>
    <source>
        <tissue evidence="8">Leaf</tissue>
    </source>
</reference>
<comment type="similarity">
    <text evidence="6">Belongs to the major facilitator superfamily. Phosphate:H(+) symporter (TC 2.A.1.9) family.</text>
</comment>
<dbReference type="EMBL" id="LNRQ01000001">
    <property type="protein sequence ID" value="KZN11823.1"/>
    <property type="molecule type" value="Genomic_DNA"/>
</dbReference>
<evidence type="ECO:0000256" key="6">
    <source>
        <dbReference type="ARBA" id="ARBA00044504"/>
    </source>
</evidence>
<organism evidence="8">
    <name type="scientific">Daucus carota subsp. sativus</name>
    <name type="common">Carrot</name>
    <dbReference type="NCBI Taxonomy" id="79200"/>
    <lineage>
        <taxon>Eukaryota</taxon>
        <taxon>Viridiplantae</taxon>
        <taxon>Streptophyta</taxon>
        <taxon>Embryophyta</taxon>
        <taxon>Tracheophyta</taxon>
        <taxon>Spermatophyta</taxon>
        <taxon>Magnoliopsida</taxon>
        <taxon>eudicotyledons</taxon>
        <taxon>Gunneridae</taxon>
        <taxon>Pentapetalae</taxon>
        <taxon>asterids</taxon>
        <taxon>campanulids</taxon>
        <taxon>Apiales</taxon>
        <taxon>Apiaceae</taxon>
        <taxon>Apioideae</taxon>
        <taxon>Scandiceae</taxon>
        <taxon>Daucinae</taxon>
        <taxon>Daucus</taxon>
        <taxon>Daucus sect. Daucus</taxon>
    </lineage>
</organism>
<comment type="subcellular location">
    <subcellularLocation>
        <location evidence="1">Membrane</location>
        <topology evidence="1">Multi-pass membrane protein</topology>
    </subcellularLocation>
</comment>